<organism evidence="1 2">
    <name type="scientific">Methylobacter tundripaludum (strain ATCC BAA-1195 / DSM 17260 / SV96)</name>
    <dbReference type="NCBI Taxonomy" id="697282"/>
    <lineage>
        <taxon>Bacteria</taxon>
        <taxon>Pseudomonadati</taxon>
        <taxon>Pseudomonadota</taxon>
        <taxon>Gammaproteobacteria</taxon>
        <taxon>Methylococcales</taxon>
        <taxon>Methylococcaceae</taxon>
        <taxon>Methylobacter</taxon>
    </lineage>
</organism>
<evidence type="ECO:0000313" key="1">
    <source>
        <dbReference type="EMBL" id="EGW23469.1"/>
    </source>
</evidence>
<dbReference type="Proteomes" id="UP000004664">
    <property type="component" value="Unassembled WGS sequence"/>
</dbReference>
<dbReference type="AlphaFoldDB" id="G3IXR0"/>
<reference evidence="1 2" key="1">
    <citation type="submission" date="2011-06" db="EMBL/GenBank/DDBJ databases">
        <title>Genomic sequence of Methylobacter tundripaludum SV96.</title>
        <authorList>
            <consortium name="US DOE Joint Genome Institute"/>
            <person name="Lucas S."/>
            <person name="Han J."/>
            <person name="Lapidus A."/>
            <person name="Cheng J.-F."/>
            <person name="Goodwin L."/>
            <person name="Pitluck S."/>
            <person name="Held B."/>
            <person name="Detter J.C."/>
            <person name="Han C."/>
            <person name="Tapia R."/>
            <person name="Land M."/>
            <person name="Hauser L."/>
            <person name="Kyrpides N."/>
            <person name="Ivanova N."/>
            <person name="Ovchinnikova G."/>
            <person name="Pagani I."/>
            <person name="Klotz M.G."/>
            <person name="Dispirito A.A."/>
            <person name="Murrell J.C."/>
            <person name="Dunfield P."/>
            <person name="Kalyuzhnaya M.G."/>
            <person name="Svenning M."/>
            <person name="Trotsenko Y.A."/>
            <person name="Stein L.Y."/>
            <person name="Woyke T."/>
        </authorList>
    </citation>
    <scope>NUCLEOTIDE SEQUENCE [LARGE SCALE GENOMIC DNA]</scope>
    <source>
        <strain evidence="2">ATCC BAA-1195 / DSM 17260 / SV96</strain>
    </source>
</reference>
<name>G3IXR0_METTV</name>
<dbReference type="STRING" id="697282.Mettu_2322"/>
<dbReference type="HOGENOM" id="CLU_2193885_0_0_6"/>
<gene>
    <name evidence="1" type="ORF">Mettu_2322</name>
</gene>
<accession>G3IXR0</accession>
<proteinExistence type="predicted"/>
<protein>
    <submittedName>
        <fullName evidence="1">Uncharacterized protein</fullName>
    </submittedName>
</protein>
<evidence type="ECO:0000313" key="2">
    <source>
        <dbReference type="Proteomes" id="UP000004664"/>
    </source>
</evidence>
<keyword evidence="2" id="KW-1185">Reference proteome</keyword>
<sequence length="108" mass="12320">MRGTWARWNVSTKSFRHPKHPAIIKDNSAAHPSLAGHYCAIERLSGCQSLIISSQTNRRIHPPYGLTKPNQPFAKTNTLYNRRQARGITKQPLSHQSVEDYLLMLRTV</sequence>
<dbReference type="EMBL" id="JH109152">
    <property type="protein sequence ID" value="EGW23469.1"/>
    <property type="molecule type" value="Genomic_DNA"/>
</dbReference>